<comment type="caution">
    <text evidence="2">The sequence shown here is derived from an EMBL/GenBank/DDBJ whole genome shotgun (WGS) entry which is preliminary data.</text>
</comment>
<feature type="compositionally biased region" description="Basic and acidic residues" evidence="1">
    <location>
        <begin position="96"/>
        <end position="112"/>
    </location>
</feature>
<sequence length="429" mass="48229">MSTQPDQPTGPPSNPHGQPNRDRDGEIEYPRIDSANSDTLLVSSIPIFIMDDSSTDEDDSSAPESTGSSPMSEGNTTDVEGWVRESSDGAFESDETVVHESSSRYRSAAHDGDGDDPLPKSQGRNGFVDESILEDRYAGEHTSIHVLPGVFGELVHYGEGRERLSSSSSSYTSGDLVQEDSDTAAGQDRSRDPKGLIDRAGDSSEYRAIDEMWMKSLLNLPWVNKDLTMIFDPKPVIDLFSFIIKGAWFIQLSDAGNWMQRTIPVELWREVLTLGERYELHSAVRKKIHEDIVTRAITVVEEWRLRSGFAKVPEIEKEVLDAKEKVKARLDLKCMILEEVSIKSVDRWIKYVFQGIMDAEHLDRILGHAVLDIRRHVIGKLIRATELPFSGCWTVTRSLKVPLQNQRKVESVIEEQLNGLFDNLNIQDE</sequence>
<feature type="compositionally biased region" description="Polar residues" evidence="1">
    <location>
        <begin position="67"/>
        <end position="78"/>
    </location>
</feature>
<evidence type="ECO:0000313" key="2">
    <source>
        <dbReference type="EMBL" id="KAL2066707.1"/>
    </source>
</evidence>
<feature type="compositionally biased region" description="Basic and acidic residues" evidence="1">
    <location>
        <begin position="188"/>
        <end position="198"/>
    </location>
</feature>
<protein>
    <submittedName>
        <fullName evidence="2">Uncharacterized protein</fullName>
    </submittedName>
</protein>
<evidence type="ECO:0000313" key="3">
    <source>
        <dbReference type="Proteomes" id="UP001595075"/>
    </source>
</evidence>
<dbReference type="EMBL" id="JAZHXI010000011">
    <property type="protein sequence ID" value="KAL2066707.1"/>
    <property type="molecule type" value="Genomic_DNA"/>
</dbReference>
<name>A0ABR4CB09_9HELO</name>
<proteinExistence type="predicted"/>
<reference evidence="2 3" key="1">
    <citation type="journal article" date="2024" name="Commun. Biol.">
        <title>Comparative genomic analysis of thermophilic fungi reveals convergent evolutionary adaptations and gene losses.</title>
        <authorList>
            <person name="Steindorff A.S."/>
            <person name="Aguilar-Pontes M.V."/>
            <person name="Robinson A.J."/>
            <person name="Andreopoulos B."/>
            <person name="LaButti K."/>
            <person name="Kuo A."/>
            <person name="Mondo S."/>
            <person name="Riley R."/>
            <person name="Otillar R."/>
            <person name="Haridas S."/>
            <person name="Lipzen A."/>
            <person name="Grimwood J."/>
            <person name="Schmutz J."/>
            <person name="Clum A."/>
            <person name="Reid I.D."/>
            <person name="Moisan M.C."/>
            <person name="Butler G."/>
            <person name="Nguyen T.T.M."/>
            <person name="Dewar K."/>
            <person name="Conant G."/>
            <person name="Drula E."/>
            <person name="Henrissat B."/>
            <person name="Hansel C."/>
            <person name="Singer S."/>
            <person name="Hutchinson M.I."/>
            <person name="de Vries R.P."/>
            <person name="Natvig D.O."/>
            <person name="Powell A.J."/>
            <person name="Tsang A."/>
            <person name="Grigoriev I.V."/>
        </authorList>
    </citation>
    <scope>NUCLEOTIDE SEQUENCE [LARGE SCALE GENOMIC DNA]</scope>
    <source>
        <strain evidence="2 3">CBS 494.80</strain>
    </source>
</reference>
<organism evidence="2 3">
    <name type="scientific">Oculimacula yallundae</name>
    <dbReference type="NCBI Taxonomy" id="86028"/>
    <lineage>
        <taxon>Eukaryota</taxon>
        <taxon>Fungi</taxon>
        <taxon>Dikarya</taxon>
        <taxon>Ascomycota</taxon>
        <taxon>Pezizomycotina</taxon>
        <taxon>Leotiomycetes</taxon>
        <taxon>Helotiales</taxon>
        <taxon>Ploettnerulaceae</taxon>
        <taxon>Oculimacula</taxon>
    </lineage>
</organism>
<keyword evidence="3" id="KW-1185">Reference proteome</keyword>
<dbReference type="Proteomes" id="UP001595075">
    <property type="component" value="Unassembled WGS sequence"/>
</dbReference>
<feature type="compositionally biased region" description="Basic and acidic residues" evidence="1">
    <location>
        <begin position="19"/>
        <end position="31"/>
    </location>
</feature>
<feature type="region of interest" description="Disordered" evidence="1">
    <location>
        <begin position="164"/>
        <end position="198"/>
    </location>
</feature>
<feature type="region of interest" description="Disordered" evidence="1">
    <location>
        <begin position="1"/>
        <end position="125"/>
    </location>
</feature>
<gene>
    <name evidence="2" type="ORF">VTL71DRAFT_2779</name>
</gene>
<evidence type="ECO:0000256" key="1">
    <source>
        <dbReference type="SAM" id="MobiDB-lite"/>
    </source>
</evidence>
<accession>A0ABR4CB09</accession>